<evidence type="ECO:0000256" key="7">
    <source>
        <dbReference type="ARBA" id="ARBA00023033"/>
    </source>
</evidence>
<evidence type="ECO:0000256" key="4">
    <source>
        <dbReference type="ARBA" id="ARBA00022723"/>
    </source>
</evidence>
<sequence length="581" mass="65714">MELGYPEENTFGLGSPQSRVNDAVCVHLVFKQNEPRSPLMHVSLLVVLPALLSTFLWNKYGAVPSIYIAFTLFLAVLATSIVLYRLSPIHPLAHYPGPLPHKIMKLSFSWIVMQGQSHIYLQDLHECYRDIVRIGPNEVSIRNAEVVQHMLSTSGLPKILTPDDSSLVYIGRTMWFANHPMLVMSGEEHLAQQKWWNWAFNSTALKSYETIVSRRAEQLAALLVKAANEKTKVDLGFYFSWFTWNFMNDMVFGGGSDMLMQGPHRSIWHILDKGVASGQFFANLPWLAVYTSKIPAFGHNIKRLRMYGIQRTKERIQHGSVNKDLFYYLNGEDGTEKGVRPMANVISDSTLAVIAGSDTTANFLLFNPSEYRHLQAEVDRFYLPGKNALNTRHHQNMANEALHLLPILANGSEHTTPAGSRLVGSVFLPERTNASVHVYSINHDPCNFAPHTAIFWPNCWLVASEDISAAEAGISDEVFVHNAGTFIPFSLGPANCMGKNLALREMRMLICLIMQCFFLHLAPGYDPTSYKHNIRNLFIMKKPELLRFTCSTYIYILCCLLPSVTELNFNLSSYWTHGRRL</sequence>
<protein>
    <submittedName>
        <fullName evidence="10">Cytochrome P450</fullName>
    </submittedName>
</protein>
<keyword evidence="8" id="KW-0349">Heme</keyword>
<feature type="transmembrane region" description="Helical" evidence="9">
    <location>
        <begin position="65"/>
        <end position="86"/>
    </location>
</feature>
<dbReference type="InterPro" id="IPR050121">
    <property type="entry name" value="Cytochrome_P450_monoxygenase"/>
</dbReference>
<dbReference type="PANTHER" id="PTHR24305:SF187">
    <property type="entry name" value="P450, PUTATIVE (EUROFUNG)-RELATED"/>
    <property type="match status" value="1"/>
</dbReference>
<evidence type="ECO:0000313" key="10">
    <source>
        <dbReference type="EMBL" id="OCH88034.1"/>
    </source>
</evidence>
<evidence type="ECO:0000256" key="6">
    <source>
        <dbReference type="ARBA" id="ARBA00023004"/>
    </source>
</evidence>
<dbReference type="GO" id="GO:0020037">
    <property type="term" value="F:heme binding"/>
    <property type="evidence" value="ECO:0007669"/>
    <property type="project" value="InterPro"/>
</dbReference>
<accession>A0A8E2AU31</accession>
<name>A0A8E2AU31_9APHY</name>
<feature type="binding site" description="axial binding residue" evidence="8">
    <location>
        <position position="496"/>
    </location>
    <ligand>
        <name>heme</name>
        <dbReference type="ChEBI" id="CHEBI:30413"/>
    </ligand>
    <ligandPart>
        <name>Fe</name>
        <dbReference type="ChEBI" id="CHEBI:18248"/>
    </ligandPart>
</feature>
<keyword evidence="6 8" id="KW-0408">Iron</keyword>
<dbReference type="InterPro" id="IPR036396">
    <property type="entry name" value="Cyt_P450_sf"/>
</dbReference>
<dbReference type="EMBL" id="KV722464">
    <property type="protein sequence ID" value="OCH88034.1"/>
    <property type="molecule type" value="Genomic_DNA"/>
</dbReference>
<dbReference type="Pfam" id="PF00067">
    <property type="entry name" value="p450"/>
    <property type="match status" value="1"/>
</dbReference>
<dbReference type="AlphaFoldDB" id="A0A8E2AU31"/>
<keyword evidence="4 8" id="KW-0479">Metal-binding</keyword>
<dbReference type="SUPFAM" id="SSF48264">
    <property type="entry name" value="Cytochrome P450"/>
    <property type="match status" value="1"/>
</dbReference>
<evidence type="ECO:0000256" key="3">
    <source>
        <dbReference type="ARBA" id="ARBA00010617"/>
    </source>
</evidence>
<comment type="similarity">
    <text evidence="3">Belongs to the cytochrome P450 family.</text>
</comment>
<dbReference type="PANTHER" id="PTHR24305">
    <property type="entry name" value="CYTOCHROME P450"/>
    <property type="match status" value="1"/>
</dbReference>
<keyword evidence="7" id="KW-0503">Monooxygenase</keyword>
<evidence type="ECO:0000256" key="8">
    <source>
        <dbReference type="PIRSR" id="PIRSR602401-1"/>
    </source>
</evidence>
<reference evidence="10 11" key="1">
    <citation type="submission" date="2016-07" db="EMBL/GenBank/DDBJ databases">
        <title>Draft genome of the white-rot fungus Obba rivulosa 3A-2.</title>
        <authorList>
            <consortium name="DOE Joint Genome Institute"/>
            <person name="Miettinen O."/>
            <person name="Riley R."/>
            <person name="Acob R."/>
            <person name="Barry K."/>
            <person name="Cullen D."/>
            <person name="De Vries R."/>
            <person name="Hainaut M."/>
            <person name="Hatakka A."/>
            <person name="Henrissat B."/>
            <person name="Hilden K."/>
            <person name="Kuo R."/>
            <person name="Labutti K."/>
            <person name="Lipzen A."/>
            <person name="Makela M.R."/>
            <person name="Sandor L."/>
            <person name="Spatafora J.W."/>
            <person name="Grigoriev I.V."/>
            <person name="Hibbett D.S."/>
        </authorList>
    </citation>
    <scope>NUCLEOTIDE SEQUENCE [LARGE SCALE GENOMIC DNA]</scope>
    <source>
        <strain evidence="10 11">3A-2</strain>
    </source>
</reference>
<evidence type="ECO:0000313" key="11">
    <source>
        <dbReference type="Proteomes" id="UP000250043"/>
    </source>
</evidence>
<dbReference type="InterPro" id="IPR001128">
    <property type="entry name" value="Cyt_P450"/>
</dbReference>
<keyword evidence="5" id="KW-0560">Oxidoreductase</keyword>
<dbReference type="Gene3D" id="1.10.630.10">
    <property type="entry name" value="Cytochrome P450"/>
    <property type="match status" value="1"/>
</dbReference>
<evidence type="ECO:0000256" key="2">
    <source>
        <dbReference type="ARBA" id="ARBA00005179"/>
    </source>
</evidence>
<dbReference type="GO" id="GO:0005506">
    <property type="term" value="F:iron ion binding"/>
    <property type="evidence" value="ECO:0007669"/>
    <property type="project" value="InterPro"/>
</dbReference>
<keyword evidence="9" id="KW-1133">Transmembrane helix</keyword>
<keyword evidence="11" id="KW-1185">Reference proteome</keyword>
<evidence type="ECO:0000256" key="5">
    <source>
        <dbReference type="ARBA" id="ARBA00023002"/>
    </source>
</evidence>
<dbReference type="Proteomes" id="UP000250043">
    <property type="component" value="Unassembled WGS sequence"/>
</dbReference>
<dbReference type="InterPro" id="IPR002401">
    <property type="entry name" value="Cyt_P450_E_grp-I"/>
</dbReference>
<keyword evidence="9" id="KW-0812">Transmembrane</keyword>
<dbReference type="GO" id="GO:0004497">
    <property type="term" value="F:monooxygenase activity"/>
    <property type="evidence" value="ECO:0007669"/>
    <property type="project" value="UniProtKB-KW"/>
</dbReference>
<proteinExistence type="inferred from homology"/>
<keyword evidence="9" id="KW-0472">Membrane</keyword>
<evidence type="ECO:0000256" key="1">
    <source>
        <dbReference type="ARBA" id="ARBA00001971"/>
    </source>
</evidence>
<dbReference type="PRINTS" id="PR00463">
    <property type="entry name" value="EP450I"/>
</dbReference>
<evidence type="ECO:0000256" key="9">
    <source>
        <dbReference type="SAM" id="Phobius"/>
    </source>
</evidence>
<comment type="pathway">
    <text evidence="2">Secondary metabolite biosynthesis.</text>
</comment>
<dbReference type="OrthoDB" id="6692864at2759"/>
<gene>
    <name evidence="10" type="ORF">OBBRIDRAFT_813844</name>
</gene>
<feature type="transmembrane region" description="Helical" evidence="9">
    <location>
        <begin position="39"/>
        <end position="58"/>
    </location>
</feature>
<comment type="cofactor">
    <cofactor evidence="1 8">
        <name>heme</name>
        <dbReference type="ChEBI" id="CHEBI:30413"/>
    </cofactor>
</comment>
<dbReference type="GO" id="GO:0016705">
    <property type="term" value="F:oxidoreductase activity, acting on paired donors, with incorporation or reduction of molecular oxygen"/>
    <property type="evidence" value="ECO:0007669"/>
    <property type="project" value="InterPro"/>
</dbReference>
<organism evidence="10 11">
    <name type="scientific">Obba rivulosa</name>
    <dbReference type="NCBI Taxonomy" id="1052685"/>
    <lineage>
        <taxon>Eukaryota</taxon>
        <taxon>Fungi</taxon>
        <taxon>Dikarya</taxon>
        <taxon>Basidiomycota</taxon>
        <taxon>Agaricomycotina</taxon>
        <taxon>Agaricomycetes</taxon>
        <taxon>Polyporales</taxon>
        <taxon>Gelatoporiaceae</taxon>
        <taxon>Obba</taxon>
    </lineage>
</organism>